<keyword evidence="1" id="KW-0229">DNA integration</keyword>
<dbReference type="FunFam" id="3.40.50.1390:FF:000010">
    <property type="entry name" value="Recombinase resolvase family"/>
    <property type="match status" value="1"/>
</dbReference>
<dbReference type="RefSeq" id="WP_075627355.1">
    <property type="nucleotide sequence ID" value="NZ_FOAM01000001.1"/>
</dbReference>
<dbReference type="GO" id="GO:0000150">
    <property type="term" value="F:DNA strand exchange activity"/>
    <property type="evidence" value="ECO:0007669"/>
    <property type="project" value="InterPro"/>
</dbReference>
<proteinExistence type="predicted"/>
<dbReference type="Gene3D" id="3.40.50.1390">
    <property type="entry name" value="Resolvase, N-terminal catalytic domain"/>
    <property type="match status" value="1"/>
</dbReference>
<dbReference type="InterPro" id="IPR006119">
    <property type="entry name" value="Resolv_N"/>
</dbReference>
<protein>
    <submittedName>
        <fullName evidence="7">Resolvase</fullName>
    </submittedName>
</protein>
<dbReference type="PROSITE" id="PS00398">
    <property type="entry name" value="RECOMBINASES_2"/>
    <property type="match status" value="1"/>
</dbReference>
<comment type="caution">
    <text evidence="7">The sequence shown here is derived from an EMBL/GenBank/DDBJ whole genome shotgun (WGS) entry which is preliminary data.</text>
</comment>
<evidence type="ECO:0000256" key="1">
    <source>
        <dbReference type="ARBA" id="ARBA00022908"/>
    </source>
</evidence>
<accession>A0A1Q9AXZ9</accession>
<dbReference type="AlphaFoldDB" id="A0A1Q9AXZ9"/>
<dbReference type="PANTHER" id="PTHR30461:SF25">
    <property type="entry name" value="RESOLVASE-RELATED"/>
    <property type="match status" value="1"/>
</dbReference>
<evidence type="ECO:0000259" key="6">
    <source>
        <dbReference type="PROSITE" id="PS51736"/>
    </source>
</evidence>
<feature type="domain" description="Resolvase/invertase-type recombinase catalytic" evidence="6">
    <location>
        <begin position="2"/>
        <end position="155"/>
    </location>
</feature>
<dbReference type="GO" id="GO:0003677">
    <property type="term" value="F:DNA binding"/>
    <property type="evidence" value="ECO:0007669"/>
    <property type="project" value="UniProtKB-KW"/>
</dbReference>
<dbReference type="Pfam" id="PF00239">
    <property type="entry name" value="Resolvase"/>
    <property type="match status" value="1"/>
</dbReference>
<feature type="active site" description="O-(5'-phospho-DNA)-serine intermediate" evidence="4 5">
    <location>
        <position position="10"/>
    </location>
</feature>
<evidence type="ECO:0000256" key="2">
    <source>
        <dbReference type="ARBA" id="ARBA00023125"/>
    </source>
</evidence>
<dbReference type="GO" id="GO:0015074">
    <property type="term" value="P:DNA integration"/>
    <property type="evidence" value="ECO:0007669"/>
    <property type="project" value="UniProtKB-KW"/>
</dbReference>
<evidence type="ECO:0000313" key="7">
    <source>
        <dbReference type="EMBL" id="OLP60338.1"/>
    </source>
</evidence>
<evidence type="ECO:0000256" key="5">
    <source>
        <dbReference type="PROSITE-ProRule" id="PRU10137"/>
    </source>
</evidence>
<reference evidence="7 8" key="1">
    <citation type="submission" date="2016-09" db="EMBL/GenBank/DDBJ databases">
        <title>Rhizobium sp. nov., a novel species isolated from the rice rhizosphere.</title>
        <authorList>
            <person name="Zhao J."/>
            <person name="Zhang X."/>
        </authorList>
    </citation>
    <scope>NUCLEOTIDE SEQUENCE [LARGE SCALE GENOMIC DNA]</scope>
    <source>
        <strain evidence="7 8">1.7048</strain>
    </source>
</reference>
<keyword evidence="2" id="KW-0238">DNA-binding</keyword>
<organism evidence="7 8">
    <name type="scientific">Xaviernesmea oryzae</name>
    <dbReference type="NCBI Taxonomy" id="464029"/>
    <lineage>
        <taxon>Bacteria</taxon>
        <taxon>Pseudomonadati</taxon>
        <taxon>Pseudomonadota</taxon>
        <taxon>Alphaproteobacteria</taxon>
        <taxon>Hyphomicrobiales</taxon>
        <taxon>Rhizobiaceae</taxon>
        <taxon>Rhizobium/Agrobacterium group</taxon>
        <taxon>Xaviernesmea</taxon>
    </lineage>
</organism>
<dbReference type="OrthoDB" id="9800103at2"/>
<dbReference type="InterPro" id="IPR050639">
    <property type="entry name" value="SSR_resolvase"/>
</dbReference>
<sequence>MFVRGYLRASTKDQDAHRAKEDLERFAAERGLSVAAWYIENESGATLARPELFRLLSDARPGDLLLIEQVDRLSRLTAADWQKLRVELDAREVRVVAMDLPTSWMLAAPADDFTGRIFAAINGMMMDVLAAVSRKDYADRRRRQTQGIARAKEDGRYKGRPADAPRNAAITKMLAAGQSWNDIQAATGCSRSTLARLSKMLKEEMNK</sequence>
<evidence type="ECO:0000313" key="8">
    <source>
        <dbReference type="Proteomes" id="UP000186364"/>
    </source>
</evidence>
<dbReference type="Proteomes" id="UP000186364">
    <property type="component" value="Unassembled WGS sequence"/>
</dbReference>
<dbReference type="PROSITE" id="PS51736">
    <property type="entry name" value="RECOMBINASES_3"/>
    <property type="match status" value="1"/>
</dbReference>
<dbReference type="InterPro" id="IPR036162">
    <property type="entry name" value="Resolvase-like_N_sf"/>
</dbReference>
<name>A0A1Q9AXZ9_9HYPH</name>
<keyword evidence="3" id="KW-0233">DNA recombination</keyword>
<dbReference type="PROSITE" id="PS00397">
    <property type="entry name" value="RECOMBINASES_1"/>
    <property type="match status" value="1"/>
</dbReference>
<dbReference type="SUPFAM" id="SSF53041">
    <property type="entry name" value="Resolvase-like"/>
    <property type="match status" value="1"/>
</dbReference>
<dbReference type="PANTHER" id="PTHR30461">
    <property type="entry name" value="DNA-INVERTASE FROM LAMBDOID PROPHAGE"/>
    <property type="match status" value="1"/>
</dbReference>
<evidence type="ECO:0000256" key="4">
    <source>
        <dbReference type="PIRSR" id="PIRSR606118-50"/>
    </source>
</evidence>
<dbReference type="CDD" id="cd03767">
    <property type="entry name" value="SR_Res_par"/>
    <property type="match status" value="1"/>
</dbReference>
<evidence type="ECO:0000256" key="3">
    <source>
        <dbReference type="ARBA" id="ARBA00023172"/>
    </source>
</evidence>
<dbReference type="SMART" id="SM00857">
    <property type="entry name" value="Resolvase"/>
    <property type="match status" value="1"/>
</dbReference>
<keyword evidence="8" id="KW-1185">Reference proteome</keyword>
<dbReference type="InterPro" id="IPR006118">
    <property type="entry name" value="Recombinase_CS"/>
</dbReference>
<gene>
    <name evidence="7" type="ORF">BJF93_15385</name>
</gene>
<dbReference type="EMBL" id="MKIP01000037">
    <property type="protein sequence ID" value="OLP60338.1"/>
    <property type="molecule type" value="Genomic_DNA"/>
</dbReference>